<feature type="domain" description="Carboxymuconolactone decarboxylase-like" evidence="2">
    <location>
        <begin position="51"/>
        <end position="124"/>
    </location>
</feature>
<evidence type="ECO:0000313" key="4">
    <source>
        <dbReference type="Proteomes" id="UP001501116"/>
    </source>
</evidence>
<comment type="caution">
    <text evidence="3">The sequence shown here is derived from an EMBL/GenBank/DDBJ whole genome shotgun (WGS) entry which is preliminary data.</text>
</comment>
<evidence type="ECO:0000259" key="2">
    <source>
        <dbReference type="Pfam" id="PF02627"/>
    </source>
</evidence>
<dbReference type="SUPFAM" id="SSF69118">
    <property type="entry name" value="AhpD-like"/>
    <property type="match status" value="1"/>
</dbReference>
<name>A0ABN2RF09_9PSEU</name>
<protein>
    <submittedName>
        <fullName evidence="3">Carboxymuconolactone decarboxylase family protein</fullName>
    </submittedName>
</protein>
<evidence type="ECO:0000256" key="1">
    <source>
        <dbReference type="SAM" id="MobiDB-lite"/>
    </source>
</evidence>
<dbReference type="Gene3D" id="1.20.1290.10">
    <property type="entry name" value="AhpD-like"/>
    <property type="match status" value="1"/>
</dbReference>
<keyword evidence="4" id="KW-1185">Reference proteome</keyword>
<dbReference type="InterPro" id="IPR003779">
    <property type="entry name" value="CMD-like"/>
</dbReference>
<gene>
    <name evidence="3" type="ORF">GCM10009754_45970</name>
</gene>
<dbReference type="Proteomes" id="UP001501116">
    <property type="component" value="Unassembled WGS sequence"/>
</dbReference>
<accession>A0ABN2RF09</accession>
<dbReference type="InterPro" id="IPR029032">
    <property type="entry name" value="AhpD-like"/>
</dbReference>
<organism evidence="3 4">
    <name type="scientific">Amycolatopsis minnesotensis</name>
    <dbReference type="NCBI Taxonomy" id="337894"/>
    <lineage>
        <taxon>Bacteria</taxon>
        <taxon>Bacillati</taxon>
        <taxon>Actinomycetota</taxon>
        <taxon>Actinomycetes</taxon>
        <taxon>Pseudonocardiales</taxon>
        <taxon>Pseudonocardiaceae</taxon>
        <taxon>Amycolatopsis</taxon>
    </lineage>
</organism>
<evidence type="ECO:0000313" key="3">
    <source>
        <dbReference type="EMBL" id="GAA1967956.1"/>
    </source>
</evidence>
<proteinExistence type="predicted"/>
<reference evidence="3 4" key="1">
    <citation type="journal article" date="2019" name="Int. J. Syst. Evol. Microbiol.">
        <title>The Global Catalogue of Microorganisms (GCM) 10K type strain sequencing project: providing services to taxonomists for standard genome sequencing and annotation.</title>
        <authorList>
            <consortium name="The Broad Institute Genomics Platform"/>
            <consortium name="The Broad Institute Genome Sequencing Center for Infectious Disease"/>
            <person name="Wu L."/>
            <person name="Ma J."/>
        </authorList>
    </citation>
    <scope>NUCLEOTIDE SEQUENCE [LARGE SCALE GENOMIC DNA]</scope>
    <source>
        <strain evidence="3 4">JCM 14545</strain>
    </source>
</reference>
<feature type="region of interest" description="Disordered" evidence="1">
    <location>
        <begin position="190"/>
        <end position="209"/>
    </location>
</feature>
<dbReference type="PANTHER" id="PTHR34846">
    <property type="entry name" value="4-CARBOXYMUCONOLACTONE DECARBOXYLASE FAMILY PROTEIN (AFU_ORTHOLOGUE AFUA_6G11590)"/>
    <property type="match status" value="1"/>
</dbReference>
<dbReference type="RefSeq" id="WP_344422317.1">
    <property type="nucleotide sequence ID" value="NZ_BAAANN010000018.1"/>
</dbReference>
<sequence length="305" mass="32081">MTTTIGRDISARPTEPRIPAVALEDMTDAQRALAGIGASNVIRTLVRRDDLVTAMSPLGQALLFSQRTSARARELAILRVALRTGAAYEWANHTLGALGAGATEAEIRAVNDPDATWADADAALLRAVDELCADDGVSESTWAALRATHDDEEIIEYLMLVGYYRMMAGVLNSIGIEPEPGRPSFGEVPVAKEARPSRTPSGAGGTPDGTWDIVFHHPAGDQDVTLVMAVHGDRITGSVANRVNGISTTITGGTADGPRFSCTTVLTEPVSLEVSYDGLVDGESIAGDITVNGMGKYTFDGTRAG</sequence>
<dbReference type="Pfam" id="PF02627">
    <property type="entry name" value="CMD"/>
    <property type="match status" value="1"/>
</dbReference>
<dbReference type="PANTHER" id="PTHR34846:SF5">
    <property type="entry name" value="CARBOXYMUCONOLACTONE DECARBOXYLASE-LIKE DOMAIN-CONTAINING PROTEIN"/>
    <property type="match status" value="1"/>
</dbReference>
<dbReference type="EMBL" id="BAAANN010000018">
    <property type="protein sequence ID" value="GAA1967956.1"/>
    <property type="molecule type" value="Genomic_DNA"/>
</dbReference>